<evidence type="ECO:0000313" key="2">
    <source>
        <dbReference type="Proteomes" id="UP000003416"/>
    </source>
</evidence>
<proteinExistence type="predicted"/>
<name>F3PT90_9BACE</name>
<organism evidence="1 2">
    <name type="scientific">Bacteroides fluxus YIT 12057</name>
    <dbReference type="NCBI Taxonomy" id="763034"/>
    <lineage>
        <taxon>Bacteria</taxon>
        <taxon>Pseudomonadati</taxon>
        <taxon>Bacteroidota</taxon>
        <taxon>Bacteroidia</taxon>
        <taxon>Bacteroidales</taxon>
        <taxon>Bacteroidaceae</taxon>
        <taxon>Bacteroides</taxon>
    </lineage>
</organism>
<dbReference type="AlphaFoldDB" id="F3PT90"/>
<accession>F3PT90</accession>
<gene>
    <name evidence="1" type="ORF">HMPREF9446_01956</name>
</gene>
<dbReference type="Proteomes" id="UP000003416">
    <property type="component" value="Unassembled WGS sequence"/>
</dbReference>
<evidence type="ECO:0000313" key="1">
    <source>
        <dbReference type="EMBL" id="EGF57108.1"/>
    </source>
</evidence>
<reference evidence="1 2" key="1">
    <citation type="submission" date="2011-02" db="EMBL/GenBank/DDBJ databases">
        <authorList>
            <person name="Weinstock G."/>
            <person name="Sodergren E."/>
            <person name="Clifton S."/>
            <person name="Fulton L."/>
            <person name="Fulton B."/>
            <person name="Courtney L."/>
            <person name="Fronick C."/>
            <person name="Harrison M."/>
            <person name="Strong C."/>
            <person name="Farmer C."/>
            <person name="Delahaunty K."/>
            <person name="Markovic C."/>
            <person name="Hall O."/>
            <person name="Minx P."/>
            <person name="Tomlinson C."/>
            <person name="Mitreva M."/>
            <person name="Hou S."/>
            <person name="Chen J."/>
            <person name="Wollam A."/>
            <person name="Pepin K.H."/>
            <person name="Johnson M."/>
            <person name="Bhonagiri V."/>
            <person name="Zhang X."/>
            <person name="Suruliraj S."/>
            <person name="Warren W."/>
            <person name="Chinwalla A."/>
            <person name="Mardis E.R."/>
            <person name="Wilson R.K."/>
        </authorList>
    </citation>
    <scope>NUCLEOTIDE SEQUENCE [LARGE SCALE GENOMIC DNA]</scope>
    <source>
        <strain evidence="1 2">YIT 12057</strain>
    </source>
</reference>
<keyword evidence="2" id="KW-1185">Reference proteome</keyword>
<dbReference type="STRING" id="763034.HMPREF9446_01956"/>
<dbReference type="EMBL" id="AFBN01000034">
    <property type="protein sequence ID" value="EGF57108.1"/>
    <property type="molecule type" value="Genomic_DNA"/>
</dbReference>
<protein>
    <submittedName>
        <fullName evidence="1">Uncharacterized protein</fullName>
    </submittedName>
</protein>
<comment type="caution">
    <text evidence="1">The sequence shown here is derived from an EMBL/GenBank/DDBJ whole genome shotgun (WGS) entry which is preliminary data.</text>
</comment>
<dbReference type="HOGENOM" id="CLU_2969748_0_0_10"/>
<sequence length="58" mass="6609">MPAFCRPIGKVLPVRWQGFAYSLAKFCQSGGNSLPKRWQNFAKRMASFGKIESCNIRK</sequence>